<keyword evidence="10" id="KW-0813">Transport</keyword>
<dbReference type="Proteomes" id="UP001596972">
    <property type="component" value="Unassembled WGS sequence"/>
</dbReference>
<keyword evidence="3 10" id="KW-0812">Transmembrane</keyword>
<keyword evidence="6 10" id="KW-0407">Ion channel</keyword>
<comment type="function">
    <text evidence="9 10">Fluoride-specific ion channel. Important for reducing fluoride concentration in the cell, thus reducing its toxicity.</text>
</comment>
<comment type="subcellular location">
    <subcellularLocation>
        <location evidence="1 10">Cell membrane</location>
        <topology evidence="1 10">Multi-pass membrane protein</topology>
    </subcellularLocation>
</comment>
<keyword evidence="13" id="KW-1185">Reference proteome</keyword>
<feature type="binding site" evidence="10">
    <location>
        <position position="106"/>
    </location>
    <ligand>
        <name>Na(+)</name>
        <dbReference type="ChEBI" id="CHEBI:29101"/>
        <note>structural</note>
    </ligand>
</feature>
<comment type="caution">
    <text evidence="12">The sequence shown here is derived from an EMBL/GenBank/DDBJ whole genome shotgun (WGS) entry which is preliminary data.</text>
</comment>
<name>A0ABW3EY54_9ACTN</name>
<accession>A0ABW3EY54</accession>
<keyword evidence="10" id="KW-0915">Sodium</keyword>
<gene>
    <name evidence="10" type="primary">fluC</name>
    <name evidence="10" type="synonym">crcB</name>
    <name evidence="12" type="ORF">ACFQ11_33860</name>
</gene>
<evidence type="ECO:0000256" key="5">
    <source>
        <dbReference type="ARBA" id="ARBA00023136"/>
    </source>
</evidence>
<evidence type="ECO:0000256" key="10">
    <source>
        <dbReference type="HAMAP-Rule" id="MF_00454"/>
    </source>
</evidence>
<feature type="transmembrane region" description="Helical" evidence="10">
    <location>
        <begin position="96"/>
        <end position="113"/>
    </location>
</feature>
<evidence type="ECO:0000256" key="1">
    <source>
        <dbReference type="ARBA" id="ARBA00004651"/>
    </source>
</evidence>
<keyword evidence="10" id="KW-0479">Metal-binding</keyword>
<keyword evidence="2 10" id="KW-1003">Cell membrane</keyword>
<comment type="catalytic activity">
    <reaction evidence="8">
        <text>fluoride(in) = fluoride(out)</text>
        <dbReference type="Rhea" id="RHEA:76159"/>
        <dbReference type="ChEBI" id="CHEBI:17051"/>
    </reaction>
    <physiologicalReaction direction="left-to-right" evidence="8">
        <dbReference type="Rhea" id="RHEA:76160"/>
    </physiologicalReaction>
</comment>
<dbReference type="RefSeq" id="WP_378306290.1">
    <property type="nucleotide sequence ID" value="NZ_JBHTJA010000133.1"/>
</dbReference>
<keyword evidence="10" id="KW-0406">Ion transport</keyword>
<dbReference type="PANTHER" id="PTHR28259:SF1">
    <property type="entry name" value="FLUORIDE EXPORT PROTEIN 1-RELATED"/>
    <property type="match status" value="1"/>
</dbReference>
<evidence type="ECO:0000256" key="7">
    <source>
        <dbReference type="ARBA" id="ARBA00035120"/>
    </source>
</evidence>
<comment type="similarity">
    <text evidence="7 10">Belongs to the fluoride channel Fluc/FEX (TC 1.A.43) family.</text>
</comment>
<protein>
    <recommendedName>
        <fullName evidence="10">Fluoride-specific ion channel FluC</fullName>
    </recommendedName>
</protein>
<organism evidence="12 13">
    <name type="scientific">Actinomadura sediminis</name>
    <dbReference type="NCBI Taxonomy" id="1038904"/>
    <lineage>
        <taxon>Bacteria</taxon>
        <taxon>Bacillati</taxon>
        <taxon>Actinomycetota</taxon>
        <taxon>Actinomycetes</taxon>
        <taxon>Streptosporangiales</taxon>
        <taxon>Thermomonosporaceae</taxon>
        <taxon>Actinomadura</taxon>
    </lineage>
</organism>
<reference evidence="13" key="1">
    <citation type="journal article" date="2019" name="Int. J. Syst. Evol. Microbiol.">
        <title>The Global Catalogue of Microorganisms (GCM) 10K type strain sequencing project: providing services to taxonomists for standard genome sequencing and annotation.</title>
        <authorList>
            <consortium name="The Broad Institute Genomics Platform"/>
            <consortium name="The Broad Institute Genome Sequencing Center for Infectious Disease"/>
            <person name="Wu L."/>
            <person name="Ma J."/>
        </authorList>
    </citation>
    <scope>NUCLEOTIDE SEQUENCE [LARGE SCALE GENOMIC DNA]</scope>
    <source>
        <strain evidence="13">JCM 31202</strain>
    </source>
</reference>
<feature type="region of interest" description="Disordered" evidence="11">
    <location>
        <begin position="1"/>
        <end position="23"/>
    </location>
</feature>
<evidence type="ECO:0000256" key="8">
    <source>
        <dbReference type="ARBA" id="ARBA00035585"/>
    </source>
</evidence>
<evidence type="ECO:0000256" key="3">
    <source>
        <dbReference type="ARBA" id="ARBA00022692"/>
    </source>
</evidence>
<dbReference type="HAMAP" id="MF_00454">
    <property type="entry name" value="FluC"/>
    <property type="match status" value="1"/>
</dbReference>
<evidence type="ECO:0000256" key="11">
    <source>
        <dbReference type="SAM" id="MobiDB-lite"/>
    </source>
</evidence>
<proteinExistence type="inferred from homology"/>
<dbReference type="Pfam" id="PF02537">
    <property type="entry name" value="CRCB"/>
    <property type="match status" value="1"/>
</dbReference>
<evidence type="ECO:0000313" key="13">
    <source>
        <dbReference type="Proteomes" id="UP001596972"/>
    </source>
</evidence>
<keyword evidence="5 10" id="KW-0472">Membrane</keyword>
<evidence type="ECO:0000313" key="12">
    <source>
        <dbReference type="EMBL" id="MFD0905404.1"/>
    </source>
</evidence>
<feature type="binding site" evidence="10">
    <location>
        <position position="103"/>
    </location>
    <ligand>
        <name>Na(+)</name>
        <dbReference type="ChEBI" id="CHEBI:29101"/>
        <note>structural</note>
    </ligand>
</feature>
<dbReference type="EMBL" id="JBHTJA010000133">
    <property type="protein sequence ID" value="MFD0905404.1"/>
    <property type="molecule type" value="Genomic_DNA"/>
</dbReference>
<dbReference type="PANTHER" id="PTHR28259">
    <property type="entry name" value="FLUORIDE EXPORT PROTEIN 1-RELATED"/>
    <property type="match status" value="1"/>
</dbReference>
<dbReference type="InterPro" id="IPR003691">
    <property type="entry name" value="FluC"/>
</dbReference>
<comment type="activity regulation">
    <text evidence="10">Na(+) is not transported, but it plays an essential structural role and its presence is essential for fluoride channel function.</text>
</comment>
<evidence type="ECO:0000256" key="9">
    <source>
        <dbReference type="ARBA" id="ARBA00049940"/>
    </source>
</evidence>
<feature type="transmembrane region" description="Helical" evidence="10">
    <location>
        <begin position="128"/>
        <end position="148"/>
    </location>
</feature>
<sequence>MSPHDQNVPALDRPVRTDAPAAPPRARGEAAVIAAISAGGGLGAAARHGAALLWPLQEHAFPWTVLAVNALGCALIGVLMAVLARTRRAHRLVRPFLGTGVLGGFTTFSAYAADVPRLLGDGHVRLGLAYLAATPVVAVAAAWAAAALTHRLFSPPRGEAG</sequence>
<evidence type="ECO:0000256" key="4">
    <source>
        <dbReference type="ARBA" id="ARBA00022989"/>
    </source>
</evidence>
<evidence type="ECO:0000256" key="2">
    <source>
        <dbReference type="ARBA" id="ARBA00022475"/>
    </source>
</evidence>
<evidence type="ECO:0000256" key="6">
    <source>
        <dbReference type="ARBA" id="ARBA00023303"/>
    </source>
</evidence>
<feature type="transmembrane region" description="Helical" evidence="10">
    <location>
        <begin position="60"/>
        <end position="84"/>
    </location>
</feature>
<keyword evidence="4 10" id="KW-1133">Transmembrane helix</keyword>